<comment type="similarity">
    <text evidence="1">Belongs to the glycosyltransferase 2 family.</text>
</comment>
<dbReference type="AlphaFoldDB" id="A0A5K1IT26"/>
<dbReference type="Pfam" id="PF00535">
    <property type="entry name" value="Glycos_transf_2"/>
    <property type="match status" value="1"/>
</dbReference>
<dbReference type="InterPro" id="IPR050256">
    <property type="entry name" value="Glycosyltransferase_2"/>
</dbReference>
<dbReference type="EMBL" id="CABWIF010000008">
    <property type="protein sequence ID" value="VWL91939.1"/>
    <property type="molecule type" value="Genomic_DNA"/>
</dbReference>
<proteinExistence type="inferred from homology"/>
<dbReference type="PANTHER" id="PTHR48090">
    <property type="entry name" value="UNDECAPRENYL-PHOSPHATE 4-DEOXY-4-FORMAMIDO-L-ARABINOSE TRANSFERASE-RELATED"/>
    <property type="match status" value="1"/>
</dbReference>
<feature type="domain" description="Glycosyltransferase 2-like" evidence="2">
    <location>
        <begin position="5"/>
        <end position="158"/>
    </location>
</feature>
<evidence type="ECO:0000256" key="1">
    <source>
        <dbReference type="ARBA" id="ARBA00006739"/>
    </source>
</evidence>
<organism evidence="3 4">
    <name type="scientific">Collinsella aerofaciens</name>
    <dbReference type="NCBI Taxonomy" id="74426"/>
    <lineage>
        <taxon>Bacteria</taxon>
        <taxon>Bacillati</taxon>
        <taxon>Actinomycetota</taxon>
        <taxon>Coriobacteriia</taxon>
        <taxon>Coriobacteriales</taxon>
        <taxon>Coriobacteriaceae</taxon>
        <taxon>Collinsella</taxon>
    </lineage>
</organism>
<keyword evidence="3" id="KW-0328">Glycosyltransferase</keyword>
<dbReference type="InterPro" id="IPR001173">
    <property type="entry name" value="Glyco_trans_2-like"/>
</dbReference>
<evidence type="ECO:0000259" key="2">
    <source>
        <dbReference type="Pfam" id="PF00535"/>
    </source>
</evidence>
<reference evidence="3 4" key="1">
    <citation type="submission" date="2019-10" db="EMBL/GenBank/DDBJ databases">
        <authorList>
            <person name="Wolf R A."/>
        </authorList>
    </citation>
    <scope>NUCLEOTIDE SEQUENCE [LARGE SCALE GENOMIC DNA]</scope>
    <source>
        <strain evidence="3">Collinsella_aerofaciens_DSM_13712</strain>
    </source>
</reference>
<dbReference type="CDD" id="cd04179">
    <property type="entry name" value="DPM_DPG-synthase_like"/>
    <property type="match status" value="1"/>
</dbReference>
<dbReference type="SUPFAM" id="SSF53448">
    <property type="entry name" value="Nucleotide-diphospho-sugar transferases"/>
    <property type="match status" value="1"/>
</dbReference>
<evidence type="ECO:0000313" key="4">
    <source>
        <dbReference type="Proteomes" id="UP000368032"/>
    </source>
</evidence>
<dbReference type="GO" id="GO:0047267">
    <property type="term" value="F:undecaprenyl-phosphate mannosyltransferase activity"/>
    <property type="evidence" value="ECO:0007669"/>
    <property type="project" value="UniProtKB-EC"/>
</dbReference>
<gene>
    <name evidence="3" type="ORF">CKJAJONC_01554</name>
</gene>
<sequence>MNTLIIIPAYNEEESLESTVSRLIATVPDVDYLVVNDGSSDGTVQICRENGYPFLDLPCNLGLAGAFQAGIKYAYRHSYDCAIQFDADGQHLPQYIHDLGQALQTSDIAIGSRFVNQPKGSSLRMLGSNIIQSAIKLTTGQLIHDPTSGMRAFNKRMIKLLALGLNMGPEPDTVSYLIRAAHAKVVEVPVQMAEREAGESYFNWRSSAKYMLRMTLSILFIQFFRKRLEGDAA</sequence>
<keyword evidence="3" id="KW-0808">Transferase</keyword>
<dbReference type="InterPro" id="IPR029044">
    <property type="entry name" value="Nucleotide-diphossugar_trans"/>
</dbReference>
<dbReference type="Proteomes" id="UP000368032">
    <property type="component" value="Unassembled WGS sequence"/>
</dbReference>
<evidence type="ECO:0000313" key="3">
    <source>
        <dbReference type="EMBL" id="VWL91939.1"/>
    </source>
</evidence>
<dbReference type="EC" id="2.4.1.54" evidence="3"/>
<accession>A0A5K1IT26</accession>
<dbReference type="Gene3D" id="3.90.550.10">
    <property type="entry name" value="Spore Coat Polysaccharide Biosynthesis Protein SpsA, Chain A"/>
    <property type="match status" value="1"/>
</dbReference>
<dbReference type="RefSeq" id="WP_152067633.1">
    <property type="nucleotide sequence ID" value="NZ_CABWIF010000008.1"/>
</dbReference>
<protein>
    <submittedName>
        <fullName evidence="3">Undecaprenyl-phosphate mannosyltransferase</fullName>
        <ecNumber evidence="3">2.4.1.54</ecNumber>
    </submittedName>
</protein>
<name>A0A5K1IT26_9ACTN</name>